<dbReference type="PANTHER" id="PTHR43540">
    <property type="entry name" value="PEROXYUREIDOACRYLATE/UREIDOACRYLATE AMIDOHYDROLASE-RELATED"/>
    <property type="match status" value="1"/>
</dbReference>
<dbReference type="AlphaFoldDB" id="A0A6S6ZZB8"/>
<dbReference type="InterPro" id="IPR050272">
    <property type="entry name" value="Isochorismatase-like_hydrls"/>
</dbReference>
<gene>
    <name evidence="3" type="primary">nicF_1</name>
    <name evidence="3" type="ORF">LMG3431_02476</name>
</gene>
<sequence>MNAPTQIRTADSTTGSVTGDISAYSRQGFGTPLPLKPPFGLLIIDFVNGFADPGVLGGGNIPEAIAQTRHLLAHARERGWPVAHSRIVFSDDDADSNIFCLKVPAMLALKEHSHNSAIVPELAPAAGEYVVRKSTPSAFFGTMLAPWLAQRGVQTLLVAGCVTSGCVRASVVDAMQAGFRPLVVSDCCGDRALGPHDANLFDMAQKYAAVMPLAQALSDTRALTENPVPGAR</sequence>
<dbReference type="InterPro" id="IPR036380">
    <property type="entry name" value="Isochorismatase-like_sf"/>
</dbReference>
<dbReference type="EC" id="3.5.1.107" evidence="3"/>
<dbReference type="Gene3D" id="3.40.50.850">
    <property type="entry name" value="Isochorismatase-like"/>
    <property type="match status" value="1"/>
</dbReference>
<reference evidence="3 4" key="1">
    <citation type="submission" date="2020-04" db="EMBL/GenBank/DDBJ databases">
        <authorList>
            <person name="De Canck E."/>
        </authorList>
    </citation>
    <scope>NUCLEOTIDE SEQUENCE [LARGE SCALE GENOMIC DNA]</scope>
    <source>
        <strain evidence="3 4">LMG 3431</strain>
    </source>
</reference>
<dbReference type="CDD" id="cd01015">
    <property type="entry name" value="CSHase"/>
    <property type="match status" value="1"/>
</dbReference>
<dbReference type="PANTHER" id="PTHR43540:SF1">
    <property type="entry name" value="ISOCHORISMATASE HYDROLASE"/>
    <property type="match status" value="1"/>
</dbReference>
<dbReference type="Pfam" id="PF00857">
    <property type="entry name" value="Isochorismatase"/>
    <property type="match status" value="1"/>
</dbReference>
<keyword evidence="4" id="KW-1185">Reference proteome</keyword>
<name>A0A6S6ZZB8_9BURK</name>
<keyword evidence="1 3" id="KW-0378">Hydrolase</keyword>
<feature type="domain" description="Isochorismatase-like" evidence="2">
    <location>
        <begin position="41"/>
        <end position="214"/>
    </location>
</feature>
<evidence type="ECO:0000256" key="1">
    <source>
        <dbReference type="ARBA" id="ARBA00022801"/>
    </source>
</evidence>
<evidence type="ECO:0000313" key="3">
    <source>
        <dbReference type="EMBL" id="CAB3646472.1"/>
    </source>
</evidence>
<dbReference type="InterPro" id="IPR000868">
    <property type="entry name" value="Isochorismatase-like_dom"/>
</dbReference>
<accession>A0A6S6ZZB8</accession>
<dbReference type="GO" id="GO:0016787">
    <property type="term" value="F:hydrolase activity"/>
    <property type="evidence" value="ECO:0007669"/>
    <property type="project" value="UniProtKB-KW"/>
</dbReference>
<protein>
    <submittedName>
        <fullName evidence="3">Maleamate amidohydrolase</fullName>
        <ecNumber evidence="3">3.5.1.107</ecNumber>
    </submittedName>
</protein>
<dbReference type="SUPFAM" id="SSF52499">
    <property type="entry name" value="Isochorismatase-like hydrolases"/>
    <property type="match status" value="1"/>
</dbReference>
<dbReference type="Proteomes" id="UP000494108">
    <property type="component" value="Unassembled WGS sequence"/>
</dbReference>
<evidence type="ECO:0000259" key="2">
    <source>
        <dbReference type="Pfam" id="PF00857"/>
    </source>
</evidence>
<proteinExistence type="predicted"/>
<dbReference type="RefSeq" id="WP_175174793.1">
    <property type="nucleotide sequence ID" value="NZ_CADIJX010000003.1"/>
</dbReference>
<organism evidence="3 4">
    <name type="scientific">Achromobacter pestifer</name>
    <dbReference type="NCBI Taxonomy" id="1353889"/>
    <lineage>
        <taxon>Bacteria</taxon>
        <taxon>Pseudomonadati</taxon>
        <taxon>Pseudomonadota</taxon>
        <taxon>Betaproteobacteria</taxon>
        <taxon>Burkholderiales</taxon>
        <taxon>Alcaligenaceae</taxon>
        <taxon>Achromobacter</taxon>
    </lineage>
</organism>
<evidence type="ECO:0000313" key="4">
    <source>
        <dbReference type="Proteomes" id="UP000494108"/>
    </source>
</evidence>
<dbReference type="EMBL" id="CADIJX010000003">
    <property type="protein sequence ID" value="CAB3646472.1"/>
    <property type="molecule type" value="Genomic_DNA"/>
</dbReference>